<gene>
    <name evidence="3" type="ORF">DI563_12175</name>
</gene>
<dbReference type="InterPro" id="IPR036869">
    <property type="entry name" value="J_dom_sf"/>
</dbReference>
<dbReference type="Proteomes" id="UP000249135">
    <property type="component" value="Unassembled WGS sequence"/>
</dbReference>
<dbReference type="Gene3D" id="1.10.287.110">
    <property type="entry name" value="DnaJ domain"/>
    <property type="match status" value="1"/>
</dbReference>
<accession>A0A2W5QI46</accession>
<feature type="region of interest" description="Disordered" evidence="2">
    <location>
        <begin position="158"/>
        <end position="184"/>
    </location>
</feature>
<evidence type="ECO:0000256" key="2">
    <source>
        <dbReference type="SAM" id="MobiDB-lite"/>
    </source>
</evidence>
<evidence type="ECO:0000313" key="4">
    <source>
        <dbReference type="Proteomes" id="UP000249135"/>
    </source>
</evidence>
<dbReference type="AlphaFoldDB" id="A0A2W5QI46"/>
<evidence type="ECO:0000256" key="1">
    <source>
        <dbReference type="SAM" id="Coils"/>
    </source>
</evidence>
<dbReference type="SUPFAM" id="SSF46565">
    <property type="entry name" value="Chaperone J-domain"/>
    <property type="match status" value="1"/>
</dbReference>
<feature type="coiled-coil region" evidence="1">
    <location>
        <begin position="255"/>
        <end position="282"/>
    </location>
</feature>
<dbReference type="EMBL" id="QFPP01000127">
    <property type="protein sequence ID" value="PZQ74495.1"/>
    <property type="molecule type" value="Genomic_DNA"/>
</dbReference>
<reference evidence="3 4" key="1">
    <citation type="submission" date="2017-08" db="EMBL/GenBank/DDBJ databases">
        <title>Infants hospitalized years apart are colonized by the same room-sourced microbial strains.</title>
        <authorList>
            <person name="Brooks B."/>
            <person name="Olm M.R."/>
            <person name="Firek B.A."/>
            <person name="Baker R."/>
            <person name="Thomas B.C."/>
            <person name="Morowitz M.J."/>
            <person name="Banfield J.F."/>
        </authorList>
    </citation>
    <scope>NUCLEOTIDE SEQUENCE [LARGE SCALE GENOMIC DNA]</scope>
    <source>
        <strain evidence="3">S2_005_003_R2_41</strain>
    </source>
</reference>
<keyword evidence="1" id="KW-0175">Coiled coil</keyword>
<feature type="compositionally biased region" description="Basic and acidic residues" evidence="2">
    <location>
        <begin position="167"/>
        <end position="180"/>
    </location>
</feature>
<name>A0A2W5QI46_VARPD</name>
<organism evidence="3 4">
    <name type="scientific">Variovorax paradoxus</name>
    <dbReference type="NCBI Taxonomy" id="34073"/>
    <lineage>
        <taxon>Bacteria</taxon>
        <taxon>Pseudomonadati</taxon>
        <taxon>Pseudomonadota</taxon>
        <taxon>Betaproteobacteria</taxon>
        <taxon>Burkholderiales</taxon>
        <taxon>Comamonadaceae</taxon>
        <taxon>Variovorax</taxon>
    </lineage>
</organism>
<proteinExistence type="predicted"/>
<comment type="caution">
    <text evidence="3">The sequence shown here is derived from an EMBL/GenBank/DDBJ whole genome shotgun (WGS) entry which is preliminary data.</text>
</comment>
<feature type="region of interest" description="Disordered" evidence="2">
    <location>
        <begin position="1"/>
        <end position="23"/>
    </location>
</feature>
<protein>
    <submittedName>
        <fullName evidence="3">Molecular chaperone DnaJ</fullName>
    </submittedName>
</protein>
<sequence length="350" mass="39498">MSTAPSRRLQALAADAPPSSPEQQAFDTLHRRIDAQRALLAEWQAAIDAYEQRYAREVLPLLTQYRGLHIDLLDRLDHAASGGLRLGRTDARALHELIVDIADSLLLGEDDAERRAALHSLRARYADEPELPEAPAATDDPDALLRRLEAEREAAEAARAAQRAAHRREAAARKKQRAPEALEASQSLRAVYRQLVSALHPDREPDPGERQRKTVLMQHVNEAYAAQRLTDLLQLQQSIAEADTRRAAQSGDLPAERLAAYNRLLADQLAALQREVRELEADFKARHHLNPHGRLKPGTLGEHLRVEQAKLTNGIREMQREARLLDDPAYLKQWVKAQRRMARHLHDEDD</sequence>
<evidence type="ECO:0000313" key="3">
    <source>
        <dbReference type="EMBL" id="PZQ74495.1"/>
    </source>
</evidence>